<keyword evidence="2" id="KW-1185">Reference proteome</keyword>
<dbReference type="AlphaFoldDB" id="A0A843TKN8"/>
<proteinExistence type="predicted"/>
<accession>A0A843TKN8</accession>
<dbReference type="EMBL" id="NMUH01000056">
    <property type="protein sequence ID" value="MQL70094.1"/>
    <property type="molecule type" value="Genomic_DNA"/>
</dbReference>
<comment type="caution">
    <text evidence="1">The sequence shown here is derived from an EMBL/GenBank/DDBJ whole genome shotgun (WGS) entry which is preliminary data.</text>
</comment>
<evidence type="ECO:0000313" key="1">
    <source>
        <dbReference type="EMBL" id="MQL70094.1"/>
    </source>
</evidence>
<sequence length="319" mass="35727">MAAGVINFDWIGQELYLLHYRPPRRHEEAVPIRLHVTAMRKLEGHPDTAASSLFLQKTRRRSPSCVCLNSPSSCCPSCAPPLLLIASPLCRLHGRGRLRHFQQSLPRTPQQQCSPPWPPSSPSQLKLARAVLLAATHPKRRQCKLGVAASTAISNTGSSFTHGRQYEHFRQGALRERREQKGGHRRSTMKPRNSNLPIVCALVLGKGIGGATTDLQKPEKKYRKDTKVLADLLKRAKHLQSTLEQKSSQQGTKTIKKAQMSNIFADEETNKCFDEIELFHLKSIEILKQVRAATLQGGLELSESFFFLESVDCKRNPSV</sequence>
<organism evidence="1 2">
    <name type="scientific">Colocasia esculenta</name>
    <name type="common">Wild taro</name>
    <name type="synonym">Arum esculentum</name>
    <dbReference type="NCBI Taxonomy" id="4460"/>
    <lineage>
        <taxon>Eukaryota</taxon>
        <taxon>Viridiplantae</taxon>
        <taxon>Streptophyta</taxon>
        <taxon>Embryophyta</taxon>
        <taxon>Tracheophyta</taxon>
        <taxon>Spermatophyta</taxon>
        <taxon>Magnoliopsida</taxon>
        <taxon>Liliopsida</taxon>
        <taxon>Araceae</taxon>
        <taxon>Aroideae</taxon>
        <taxon>Colocasieae</taxon>
        <taxon>Colocasia</taxon>
    </lineage>
</organism>
<protein>
    <submittedName>
        <fullName evidence="1">Uncharacterized protein</fullName>
    </submittedName>
</protein>
<gene>
    <name evidence="1" type="ORF">Taro_002404</name>
</gene>
<evidence type="ECO:0000313" key="2">
    <source>
        <dbReference type="Proteomes" id="UP000652761"/>
    </source>
</evidence>
<name>A0A843TKN8_COLES</name>
<dbReference type="Proteomes" id="UP000652761">
    <property type="component" value="Unassembled WGS sequence"/>
</dbReference>
<reference evidence="1" key="1">
    <citation type="submission" date="2017-07" db="EMBL/GenBank/DDBJ databases">
        <title>Taro Niue Genome Assembly and Annotation.</title>
        <authorList>
            <person name="Atibalentja N."/>
            <person name="Keating K."/>
            <person name="Fields C.J."/>
        </authorList>
    </citation>
    <scope>NUCLEOTIDE SEQUENCE</scope>
    <source>
        <strain evidence="1">Niue_2</strain>
        <tissue evidence="1">Leaf</tissue>
    </source>
</reference>